<dbReference type="Proteomes" id="UP000610760">
    <property type="component" value="Unassembled WGS sequence"/>
</dbReference>
<evidence type="ECO:0000313" key="2">
    <source>
        <dbReference type="Proteomes" id="UP000610760"/>
    </source>
</evidence>
<dbReference type="EMBL" id="JACRSV010000004">
    <property type="protein sequence ID" value="MBC8560739.1"/>
    <property type="molecule type" value="Genomic_DNA"/>
</dbReference>
<dbReference type="SUPFAM" id="SSF52540">
    <property type="entry name" value="P-loop containing nucleoside triphosphate hydrolases"/>
    <property type="match status" value="1"/>
</dbReference>
<dbReference type="AlphaFoldDB" id="A0A926E5V6"/>
<sequence>MLLYLTSSGKSSLVDAAANKMELNVKKLIGKFNLKSIVAKDMRNYTAAKFFVVDASCCEETPEEFCVALQSFQMMFSTRIIVILSGCEEEENYLSCLLTCGITNIIIADTPDAVTDELVECLSEQGMQRYIRQYGSVEEEITVPSSSEKVLEEEIHRYEWNADNVKIAVAGSQHRCGTTMTAFNMACWLSARGAEVALVEMNTNRHLHFILNVYEAVKEKEHYTIDEIDYYLTDELDQNYNFIIYDCGVLDALSPIFRDADKRILCGSALPYELSTFSKAVSLCGNLPVEKIGVCVPDEMKDYCVSVFGKDLQFAESSHSLFSANANGGIYMRIVKGSIKSG</sequence>
<name>A0A926E5V6_9FIRM</name>
<proteinExistence type="predicted"/>
<keyword evidence="2" id="KW-1185">Reference proteome</keyword>
<dbReference type="Gene3D" id="3.40.50.300">
    <property type="entry name" value="P-loop containing nucleotide triphosphate hydrolases"/>
    <property type="match status" value="1"/>
</dbReference>
<accession>A0A926E5V6</accession>
<dbReference type="RefSeq" id="WP_249295988.1">
    <property type="nucleotide sequence ID" value="NZ_JACRSV010000004.1"/>
</dbReference>
<reference evidence="1" key="1">
    <citation type="submission" date="2020-08" db="EMBL/GenBank/DDBJ databases">
        <title>Genome public.</title>
        <authorList>
            <person name="Liu C."/>
            <person name="Sun Q."/>
        </authorList>
    </citation>
    <scope>NUCLEOTIDE SEQUENCE</scope>
    <source>
        <strain evidence="1">NSJ-33</strain>
    </source>
</reference>
<gene>
    <name evidence="1" type="ORF">H8710_11760</name>
</gene>
<dbReference type="InterPro" id="IPR027417">
    <property type="entry name" value="P-loop_NTPase"/>
</dbReference>
<organism evidence="1 2">
    <name type="scientific">Fumia xinanensis</name>
    <dbReference type="NCBI Taxonomy" id="2763659"/>
    <lineage>
        <taxon>Bacteria</taxon>
        <taxon>Bacillati</taxon>
        <taxon>Bacillota</taxon>
        <taxon>Clostridia</taxon>
        <taxon>Eubacteriales</taxon>
        <taxon>Oscillospiraceae</taxon>
        <taxon>Fumia</taxon>
    </lineage>
</organism>
<protein>
    <submittedName>
        <fullName evidence="1">Uncharacterized protein</fullName>
    </submittedName>
</protein>
<comment type="caution">
    <text evidence="1">The sequence shown here is derived from an EMBL/GenBank/DDBJ whole genome shotgun (WGS) entry which is preliminary data.</text>
</comment>
<evidence type="ECO:0000313" key="1">
    <source>
        <dbReference type="EMBL" id="MBC8560739.1"/>
    </source>
</evidence>